<sequence length="437" mass="51013">MTFTLGIYEFIVNIVEAFLLYMYISIFFQSKIKSKNKITLILFFQAVVYQLVNIYTDAGSYYGLIILLIFNIVVYSYILNSNFIKLVLSIILYFILLCFDEIVVINIITIMFNVTPDVIFIGSIYRIIGTILSRIIVYFVLRFIMNMKIVHSNLRKIYIYELIVISVFNIFFMFMVFNVYKQKSFVEQNSIVVYIITLAIIIFTVSVIKLVEAIIKYSFREIEWNMKDREYKRQISSIIGMQELIYKLKAQRHDFNNHISCIYGLVRMNKIYELEGYIKEIVGDIQDINNIVNIDNPIIESILNLKLYLAKKKNIKIDIDVDIPKKLNIEPIDISVILGNALDNALDACDNLEDGFISVKIYMEKKHLIIKITNSKRECSLKKNNEYITTKNDRENHGFGLKNIEYVVNKYNGLLKIEESENKFLLNIALGGYSGKL</sequence>
<dbReference type="Proteomes" id="UP001501047">
    <property type="component" value="Unassembled WGS sequence"/>
</dbReference>
<dbReference type="CDD" id="cd16935">
    <property type="entry name" value="HATPase_AgrC-ComD-like"/>
    <property type="match status" value="1"/>
</dbReference>
<reference evidence="7 8" key="1">
    <citation type="journal article" date="2019" name="Int. J. Syst. Evol. Microbiol.">
        <title>The Global Catalogue of Microorganisms (GCM) 10K type strain sequencing project: providing services to taxonomists for standard genome sequencing and annotation.</title>
        <authorList>
            <consortium name="The Broad Institute Genomics Platform"/>
            <consortium name="The Broad Institute Genome Sequencing Center for Infectious Disease"/>
            <person name="Wu L."/>
            <person name="Ma J."/>
        </authorList>
    </citation>
    <scope>NUCLEOTIDE SEQUENCE [LARGE SCALE GENOMIC DNA]</scope>
    <source>
        <strain evidence="7 8">JCM 1417</strain>
    </source>
</reference>
<dbReference type="PANTHER" id="PTHR40448">
    <property type="entry name" value="TWO-COMPONENT SENSOR HISTIDINE KINASE"/>
    <property type="match status" value="1"/>
</dbReference>
<dbReference type="PANTHER" id="PTHR40448:SF1">
    <property type="entry name" value="TWO-COMPONENT SENSOR HISTIDINE KINASE"/>
    <property type="match status" value="1"/>
</dbReference>
<evidence type="ECO:0000256" key="4">
    <source>
        <dbReference type="SAM" id="Phobius"/>
    </source>
</evidence>
<evidence type="ECO:0000256" key="2">
    <source>
        <dbReference type="ARBA" id="ARBA00022679"/>
    </source>
</evidence>
<dbReference type="Gene3D" id="3.30.565.10">
    <property type="entry name" value="Histidine kinase-like ATPase, C-terminal domain"/>
    <property type="match status" value="1"/>
</dbReference>
<keyword evidence="3 7" id="KW-0418">Kinase</keyword>
<feature type="transmembrane region" description="Helical" evidence="4">
    <location>
        <begin position="6"/>
        <end position="26"/>
    </location>
</feature>
<dbReference type="RefSeq" id="WP_343826766.1">
    <property type="nucleotide sequence ID" value="NZ_BAAACI010000006.1"/>
</dbReference>
<dbReference type="InterPro" id="IPR036890">
    <property type="entry name" value="HATPase_C_sf"/>
</dbReference>
<name>A0ABN1KS75_CLOSU</name>
<proteinExistence type="predicted"/>
<feature type="transmembrane region" description="Helical" evidence="4">
    <location>
        <begin position="38"/>
        <end position="55"/>
    </location>
</feature>
<dbReference type="InterPro" id="IPR039506">
    <property type="entry name" value="SPOB_a"/>
</dbReference>
<keyword evidence="1" id="KW-0597">Phosphoprotein</keyword>
<dbReference type="InterPro" id="IPR016120">
    <property type="entry name" value="Sig_transdc_His_kin_SpoOB"/>
</dbReference>
<comment type="caution">
    <text evidence="7">The sequence shown here is derived from an EMBL/GenBank/DDBJ whole genome shotgun (WGS) entry which is preliminary data.</text>
</comment>
<feature type="transmembrane region" description="Helical" evidence="4">
    <location>
        <begin position="61"/>
        <end position="79"/>
    </location>
</feature>
<keyword evidence="4" id="KW-0472">Membrane</keyword>
<feature type="domain" description="Sensor histidine kinase NatK-like C-terminal" evidence="5">
    <location>
        <begin position="330"/>
        <end position="430"/>
    </location>
</feature>
<evidence type="ECO:0000259" key="5">
    <source>
        <dbReference type="Pfam" id="PF14501"/>
    </source>
</evidence>
<keyword evidence="8" id="KW-1185">Reference proteome</keyword>
<evidence type="ECO:0000259" key="6">
    <source>
        <dbReference type="Pfam" id="PF14689"/>
    </source>
</evidence>
<dbReference type="SUPFAM" id="SSF55874">
    <property type="entry name" value="ATPase domain of HSP90 chaperone/DNA topoisomerase II/histidine kinase"/>
    <property type="match status" value="1"/>
</dbReference>
<gene>
    <name evidence="7" type="ORF">GCM10008908_24960</name>
</gene>
<organism evidence="7 8">
    <name type="scientific">Clostridium subterminale</name>
    <dbReference type="NCBI Taxonomy" id="1550"/>
    <lineage>
        <taxon>Bacteria</taxon>
        <taxon>Bacillati</taxon>
        <taxon>Bacillota</taxon>
        <taxon>Clostridia</taxon>
        <taxon>Eubacteriales</taxon>
        <taxon>Clostridiaceae</taxon>
        <taxon>Clostridium</taxon>
    </lineage>
</organism>
<dbReference type="Pfam" id="PF14501">
    <property type="entry name" value="HATPase_c_5"/>
    <property type="match status" value="1"/>
</dbReference>
<dbReference type="SUPFAM" id="SSF55890">
    <property type="entry name" value="Sporulation response regulatory protein Spo0B"/>
    <property type="match status" value="1"/>
</dbReference>
<evidence type="ECO:0000256" key="3">
    <source>
        <dbReference type="ARBA" id="ARBA00022777"/>
    </source>
</evidence>
<dbReference type="Gene3D" id="1.10.287.130">
    <property type="match status" value="1"/>
</dbReference>
<feature type="domain" description="SpoOB alpha-helical" evidence="6">
    <location>
        <begin position="241"/>
        <end position="294"/>
    </location>
</feature>
<feature type="transmembrane region" description="Helical" evidence="4">
    <location>
        <begin position="191"/>
        <end position="211"/>
    </location>
</feature>
<keyword evidence="4" id="KW-0812">Transmembrane</keyword>
<accession>A0ABN1KS75</accession>
<feature type="transmembrane region" description="Helical" evidence="4">
    <location>
        <begin position="124"/>
        <end position="145"/>
    </location>
</feature>
<feature type="transmembrane region" description="Helical" evidence="4">
    <location>
        <begin position="157"/>
        <end position="179"/>
    </location>
</feature>
<dbReference type="Pfam" id="PF14689">
    <property type="entry name" value="SPOB_a"/>
    <property type="match status" value="1"/>
</dbReference>
<evidence type="ECO:0000313" key="7">
    <source>
        <dbReference type="EMBL" id="GAA0774688.1"/>
    </source>
</evidence>
<dbReference type="GO" id="GO:0016301">
    <property type="term" value="F:kinase activity"/>
    <property type="evidence" value="ECO:0007669"/>
    <property type="project" value="UniProtKB-KW"/>
</dbReference>
<feature type="transmembrane region" description="Helical" evidence="4">
    <location>
        <begin position="86"/>
        <end position="112"/>
    </location>
</feature>
<keyword evidence="4" id="KW-1133">Transmembrane helix</keyword>
<dbReference type="InterPro" id="IPR032834">
    <property type="entry name" value="NatK-like_C"/>
</dbReference>
<protein>
    <submittedName>
        <fullName evidence="7">Sensor histidine kinase</fullName>
    </submittedName>
</protein>
<evidence type="ECO:0000313" key="8">
    <source>
        <dbReference type="Proteomes" id="UP001501047"/>
    </source>
</evidence>
<keyword evidence="2" id="KW-0808">Transferase</keyword>
<evidence type="ECO:0000256" key="1">
    <source>
        <dbReference type="ARBA" id="ARBA00022553"/>
    </source>
</evidence>
<dbReference type="EMBL" id="BAAACI010000006">
    <property type="protein sequence ID" value="GAA0774688.1"/>
    <property type="molecule type" value="Genomic_DNA"/>
</dbReference>